<dbReference type="PANTHER" id="PTHR42733">
    <property type="entry name" value="DJ-1 PROTEIN"/>
    <property type="match status" value="1"/>
</dbReference>
<evidence type="ECO:0000313" key="4">
    <source>
        <dbReference type="Proteomes" id="UP000808388"/>
    </source>
</evidence>
<dbReference type="InterPro" id="IPR029062">
    <property type="entry name" value="Class_I_gatase-like"/>
</dbReference>
<gene>
    <name evidence="3" type="ORF">HY220_03710</name>
</gene>
<proteinExistence type="inferred from homology"/>
<protein>
    <submittedName>
        <fullName evidence="3">Type 1 glutamine amidotransferase</fullName>
    </submittedName>
</protein>
<dbReference type="CDD" id="cd03134">
    <property type="entry name" value="GATase1_PfpI_like"/>
    <property type="match status" value="1"/>
</dbReference>
<dbReference type="InterPro" id="IPR006286">
    <property type="entry name" value="C56_PfpI-like"/>
</dbReference>
<name>A0A9D6QU53_9BACT</name>
<reference evidence="3" key="1">
    <citation type="submission" date="2020-07" db="EMBL/GenBank/DDBJ databases">
        <title>Huge and variable diversity of episymbiotic CPR bacteria and DPANN archaea in groundwater ecosystems.</title>
        <authorList>
            <person name="He C.Y."/>
            <person name="Keren R."/>
            <person name="Whittaker M."/>
            <person name="Farag I.F."/>
            <person name="Doudna J."/>
            <person name="Cate J.H.D."/>
            <person name="Banfield J.F."/>
        </authorList>
    </citation>
    <scope>NUCLEOTIDE SEQUENCE</scope>
    <source>
        <strain evidence="3">NC_groundwater_972_Pr1_S-0.2um_49_27</strain>
    </source>
</reference>
<dbReference type="EMBL" id="JACQCQ010000013">
    <property type="protein sequence ID" value="MBI3627817.1"/>
    <property type="molecule type" value="Genomic_DNA"/>
</dbReference>
<feature type="domain" description="DJ-1/PfpI" evidence="2">
    <location>
        <begin position="18"/>
        <end position="186"/>
    </location>
</feature>
<dbReference type="NCBIfam" id="TIGR01382">
    <property type="entry name" value="PfpI"/>
    <property type="match status" value="1"/>
</dbReference>
<dbReference type="Proteomes" id="UP000808388">
    <property type="component" value="Unassembled WGS sequence"/>
</dbReference>
<accession>A0A9D6QU53</accession>
<comment type="caution">
    <text evidence="3">The sequence shown here is derived from an EMBL/GenBank/DDBJ whole genome shotgun (WGS) entry which is preliminary data.</text>
</comment>
<dbReference type="AlphaFoldDB" id="A0A9D6QU53"/>
<dbReference type="Pfam" id="PF01965">
    <property type="entry name" value="DJ-1_PfpI"/>
    <property type="match status" value="1"/>
</dbReference>
<sequence>MPEPEYGVIPQDAREGAKQALVLSADKFEDMELYVPVFCLIAAGWRVDIAAPKKGKITGESGWYYIAANKTIDEINPDEYDLLLIPGGRPGGAPTVVQNSKKAQAIAKSFFARNKPVAAICHGPWLLVSAGLVKGRRLASFWGDGVPEDIKKAGGIWEDKDVVVDGNLVTSRWPMDIAAFIREMMKLVGK</sequence>
<dbReference type="PANTHER" id="PTHR42733:SF2">
    <property type="entry name" value="DJ-1_THIJ_PFPI FAMILY PROTEIN"/>
    <property type="match status" value="1"/>
</dbReference>
<comment type="similarity">
    <text evidence="1">Belongs to the peptidase C56 family.</text>
</comment>
<keyword evidence="3" id="KW-0315">Glutamine amidotransferase</keyword>
<dbReference type="SUPFAM" id="SSF52317">
    <property type="entry name" value="Class I glutamine amidotransferase-like"/>
    <property type="match status" value="1"/>
</dbReference>
<dbReference type="Gene3D" id="3.40.50.880">
    <property type="match status" value="1"/>
</dbReference>
<organism evidence="3 4">
    <name type="scientific">Candidatus Sungiibacteriota bacterium</name>
    <dbReference type="NCBI Taxonomy" id="2750080"/>
    <lineage>
        <taxon>Bacteria</taxon>
        <taxon>Candidatus Sungiibacteriota</taxon>
    </lineage>
</organism>
<evidence type="ECO:0000256" key="1">
    <source>
        <dbReference type="ARBA" id="ARBA00008542"/>
    </source>
</evidence>
<dbReference type="InterPro" id="IPR002818">
    <property type="entry name" value="DJ-1/PfpI"/>
</dbReference>
<evidence type="ECO:0000313" key="3">
    <source>
        <dbReference type="EMBL" id="MBI3627817.1"/>
    </source>
</evidence>
<dbReference type="PROSITE" id="PS51276">
    <property type="entry name" value="PEPTIDASE_C56_PFPI"/>
    <property type="match status" value="1"/>
</dbReference>
<evidence type="ECO:0000259" key="2">
    <source>
        <dbReference type="Pfam" id="PF01965"/>
    </source>
</evidence>